<organism evidence="1 2">
    <name type="scientific">Prevotella nigrescens</name>
    <dbReference type="NCBI Taxonomy" id="28133"/>
    <lineage>
        <taxon>Bacteria</taxon>
        <taxon>Pseudomonadati</taxon>
        <taxon>Bacteroidota</taxon>
        <taxon>Bacteroidia</taxon>
        <taxon>Bacteroidales</taxon>
        <taxon>Prevotellaceae</taxon>
        <taxon>Prevotella</taxon>
    </lineage>
</organism>
<protein>
    <submittedName>
        <fullName evidence="1">WG repeat-containing protein</fullName>
    </submittedName>
</protein>
<gene>
    <name evidence="1" type="ORF">HXN55_09910</name>
</gene>
<dbReference type="AlphaFoldDB" id="A0A9D6A8D4"/>
<accession>A0A9D6A8D4</accession>
<evidence type="ECO:0000313" key="1">
    <source>
        <dbReference type="EMBL" id="MBF1447678.1"/>
    </source>
</evidence>
<dbReference type="Pfam" id="PF14903">
    <property type="entry name" value="WG_beta_rep"/>
    <property type="match status" value="2"/>
</dbReference>
<comment type="caution">
    <text evidence="1">The sequence shown here is derived from an EMBL/GenBank/DDBJ whole genome shotgun (WGS) entry which is preliminary data.</text>
</comment>
<dbReference type="Proteomes" id="UP000787419">
    <property type="component" value="Unassembled WGS sequence"/>
</dbReference>
<sequence length="212" mass="24562">MEYKSYKTYGNVIVAQSSDYKWGVLDLEGNEIVPFGKYGWIDGFDKGLARVRTHGNSGRVANTIAIIDLESDKAKVVEGRENLEDFIRLDKAKHPEQYAKWGIINEEGEEVLPVEYDDIWNFLGKNRFSTKVVKDGESHEVYFHDLNPSLPVRGQRNISRSYEDYHCDGDWRNDDWRNDDGIDYEEETWYALTDGQYGDYPGPGVDYDFLSF</sequence>
<dbReference type="EMBL" id="JABZTM010000129">
    <property type="protein sequence ID" value="MBF1447678.1"/>
    <property type="molecule type" value="Genomic_DNA"/>
</dbReference>
<proteinExistence type="predicted"/>
<dbReference type="RefSeq" id="WP_219430385.1">
    <property type="nucleotide sequence ID" value="NZ_JABZTM010000129.1"/>
</dbReference>
<dbReference type="InterPro" id="IPR032774">
    <property type="entry name" value="WG_beta_rep"/>
</dbReference>
<reference evidence="1" key="1">
    <citation type="submission" date="2020-04" db="EMBL/GenBank/DDBJ databases">
        <title>Deep metagenomics examines the oral microbiome during advanced dental caries in children, revealing novel taxa and co-occurrences with host molecules.</title>
        <authorList>
            <person name="Baker J.L."/>
            <person name="Morton J.T."/>
            <person name="Dinis M."/>
            <person name="Alvarez R."/>
            <person name="Tran N.C."/>
            <person name="Knight R."/>
            <person name="Edlund A."/>
        </authorList>
    </citation>
    <scope>NUCLEOTIDE SEQUENCE</scope>
    <source>
        <strain evidence="1">JCVI_32_bin.50</strain>
    </source>
</reference>
<name>A0A9D6A8D4_9BACT</name>
<evidence type="ECO:0000313" key="2">
    <source>
        <dbReference type="Proteomes" id="UP000787419"/>
    </source>
</evidence>